<dbReference type="AlphaFoldDB" id="A0A059FNL4"/>
<organism evidence="2 3">
    <name type="scientific">Hyphomonas johnsonii MHS-2</name>
    <dbReference type="NCBI Taxonomy" id="1280950"/>
    <lineage>
        <taxon>Bacteria</taxon>
        <taxon>Pseudomonadati</taxon>
        <taxon>Pseudomonadota</taxon>
        <taxon>Alphaproteobacteria</taxon>
        <taxon>Hyphomonadales</taxon>
        <taxon>Hyphomonadaceae</taxon>
        <taxon>Hyphomonas</taxon>
    </lineage>
</organism>
<dbReference type="AntiFam" id="ANF00104">
    <property type="entry name" value="Shadow ORF (opposite FlhA)"/>
</dbReference>
<evidence type="ECO:0000313" key="2">
    <source>
        <dbReference type="EMBL" id="KCZ92239.1"/>
    </source>
</evidence>
<evidence type="ECO:0000256" key="1">
    <source>
        <dbReference type="SAM" id="MobiDB-lite"/>
    </source>
</evidence>
<feature type="region of interest" description="Disordered" evidence="1">
    <location>
        <begin position="189"/>
        <end position="209"/>
    </location>
</feature>
<accession>A0A059FNL4</accession>
<dbReference type="Proteomes" id="UP000025171">
    <property type="component" value="Unassembled WGS sequence"/>
</dbReference>
<reference evidence="2 3" key="1">
    <citation type="journal article" date="2014" name="Antonie Van Leeuwenhoek">
        <title>Hyphomonas beringensis sp. nov. and Hyphomonas chukchiensis sp. nov., isolated from surface seawater of the Bering Sea and Chukchi Sea.</title>
        <authorList>
            <person name="Li C."/>
            <person name="Lai Q."/>
            <person name="Li G."/>
            <person name="Dong C."/>
            <person name="Wang J."/>
            <person name="Liao Y."/>
            <person name="Shao Z."/>
        </authorList>
    </citation>
    <scope>NUCLEOTIDE SEQUENCE [LARGE SCALE GENOMIC DNA]</scope>
    <source>
        <strain evidence="2 3">MHS-2</strain>
    </source>
</reference>
<dbReference type="EMBL" id="ARYK01000004">
    <property type="protein sequence ID" value="KCZ92239.1"/>
    <property type="molecule type" value="Genomic_DNA"/>
</dbReference>
<feature type="region of interest" description="Disordered" evidence="1">
    <location>
        <begin position="153"/>
        <end position="172"/>
    </location>
</feature>
<gene>
    <name evidence="2" type="ORF">HJO_09394</name>
</gene>
<protein>
    <submittedName>
        <fullName evidence="2">Uncharacterized protein</fullName>
    </submittedName>
</protein>
<evidence type="ECO:0000313" key="3">
    <source>
        <dbReference type="Proteomes" id="UP000025171"/>
    </source>
</evidence>
<proteinExistence type="predicted"/>
<sequence>MIAPTARSESIASCLPGMASSANRAPTSAMRPAPLVMTMKFTITSTLKTTSPTNRFPPMMNMAKPSMTLPAACVPVWPSPMISFVEETLSASRRIRDASRTLGKEEKSSGRSINTAVAKIRIAKANDSVRPISITHDGTGRIITRMTTMRPMASKEVGRARPKEFDDCTGDLSGNERQYRIVEQVDADPGHVSEREKEHDHDHQHFGDEGERDFLDRREGLQQADGEANDQRAGEDRHRHHGCAPYVGAQDFEDFGLRHHALPDPRRAFAAIPDRLRRPCRGWSRRHPA</sequence>
<feature type="compositionally biased region" description="Basic and acidic residues" evidence="1">
    <location>
        <begin position="156"/>
        <end position="166"/>
    </location>
</feature>
<name>A0A059FNL4_9PROT</name>
<comment type="caution">
    <text evidence="2">The sequence shown here is derived from an EMBL/GenBank/DDBJ whole genome shotgun (WGS) entry which is preliminary data.</text>
</comment>
<keyword evidence="3" id="KW-1185">Reference proteome</keyword>